<dbReference type="OrthoDB" id="310895at2759"/>
<dbReference type="GO" id="GO:0006574">
    <property type="term" value="P:L-valine catabolic process"/>
    <property type="evidence" value="ECO:0007669"/>
    <property type="project" value="TreeGrafter"/>
</dbReference>
<accession>A0A4P9ZU52</accession>
<comment type="similarity">
    <text evidence="1">Belongs to the aldehyde dehydrogenase family.</text>
</comment>
<dbReference type="GO" id="GO:0004491">
    <property type="term" value="F:methylmalonate-semialdehyde dehydrogenase (acylating, NAD) activity"/>
    <property type="evidence" value="ECO:0007669"/>
    <property type="project" value="UniProtKB-EC"/>
</dbReference>
<dbReference type="GO" id="GO:0005739">
    <property type="term" value="C:mitochondrion"/>
    <property type="evidence" value="ECO:0007669"/>
    <property type="project" value="TreeGrafter"/>
</dbReference>
<evidence type="ECO:0000259" key="5">
    <source>
        <dbReference type="Pfam" id="PF00171"/>
    </source>
</evidence>
<keyword evidence="3" id="KW-0560">Oxidoreductase</keyword>
<dbReference type="Pfam" id="PF00171">
    <property type="entry name" value="Aldedh"/>
    <property type="match status" value="1"/>
</dbReference>
<evidence type="ECO:0000256" key="1">
    <source>
        <dbReference type="ARBA" id="ARBA00009986"/>
    </source>
</evidence>
<dbReference type="GO" id="GO:0006210">
    <property type="term" value="P:thymine catabolic process"/>
    <property type="evidence" value="ECO:0007669"/>
    <property type="project" value="TreeGrafter"/>
</dbReference>
<dbReference type="InterPro" id="IPR016161">
    <property type="entry name" value="Ald_DH/histidinol_DH"/>
</dbReference>
<feature type="domain" description="Aldehyde dehydrogenase" evidence="5">
    <location>
        <begin position="55"/>
        <end position="519"/>
    </location>
</feature>
<proteinExistence type="inferred from homology"/>
<dbReference type="InterPro" id="IPR015590">
    <property type="entry name" value="Aldehyde_DH_dom"/>
</dbReference>
<dbReference type="AlphaFoldDB" id="A0A4P9ZU52"/>
<dbReference type="Gene3D" id="3.40.309.10">
    <property type="entry name" value="Aldehyde Dehydrogenase, Chain A, domain 2"/>
    <property type="match status" value="1"/>
</dbReference>
<dbReference type="Gene3D" id="3.40.605.10">
    <property type="entry name" value="Aldehyde Dehydrogenase, Chain A, domain 1"/>
    <property type="match status" value="1"/>
</dbReference>
<reference evidence="7" key="1">
    <citation type="journal article" date="2018" name="Nat. Microbiol.">
        <title>Leveraging single-cell genomics to expand the fungal tree of life.</title>
        <authorList>
            <person name="Ahrendt S.R."/>
            <person name="Quandt C.A."/>
            <person name="Ciobanu D."/>
            <person name="Clum A."/>
            <person name="Salamov A."/>
            <person name="Andreopoulos B."/>
            <person name="Cheng J.F."/>
            <person name="Woyke T."/>
            <person name="Pelin A."/>
            <person name="Henrissat B."/>
            <person name="Reynolds N.K."/>
            <person name="Benny G.L."/>
            <person name="Smith M.E."/>
            <person name="James T.Y."/>
            <person name="Grigoriev I.V."/>
        </authorList>
    </citation>
    <scope>NUCLEOTIDE SEQUENCE [LARGE SCALE GENOMIC DNA]</scope>
    <source>
        <strain evidence="7">RSA 468</strain>
    </source>
</reference>
<name>A0A4P9ZU52_9FUNG</name>
<evidence type="ECO:0000256" key="4">
    <source>
        <dbReference type="ARBA" id="ARBA00023027"/>
    </source>
</evidence>
<dbReference type="PANTHER" id="PTHR43866:SF3">
    <property type="entry name" value="METHYLMALONATE-SEMIALDEHYDE DEHYDROGENASE [ACYLATING], MITOCHONDRIAL"/>
    <property type="match status" value="1"/>
</dbReference>
<dbReference type="NCBIfam" id="TIGR01722">
    <property type="entry name" value="MMSDH"/>
    <property type="match status" value="1"/>
</dbReference>
<keyword evidence="4" id="KW-0520">NAD</keyword>
<evidence type="ECO:0000313" key="6">
    <source>
        <dbReference type="EMBL" id="RKP36312.1"/>
    </source>
</evidence>
<dbReference type="Proteomes" id="UP000268162">
    <property type="component" value="Unassembled WGS sequence"/>
</dbReference>
<dbReference type="InterPro" id="IPR010061">
    <property type="entry name" value="MeMal-semiAld_DH"/>
</dbReference>
<sequence>MSALSSKFSLLAAGSRVTPTTTLAGRLLRTGARALATSVPGATPTKAPLYINGEFIESRTKDWIEVRNPATQEVVSLVPQATPDELEEAARSSAAAFQTWRKTSILTRQRVMLEYQALIRANMDTIAKSIVTEQGKTFADAQGDVLRGLQVVEAACGITDFTMGQMLAVAKDMDTYTIREPLGVTAGICPFNFPAMIPLWMFPIATVCGNTSLIKPSERDPGATQILARLAAEAGLPAGVLNVVHGAVDTVNFLCDHPSVRAISFVGSDHAGKHIYERGTRNGKRVQANLGAKNHGIIMPDADRNHTLNQLTGAAFGAAGQRCMALSTVVFVGSSREWIPDILARAQELKVGSGFDAQTDVGPVISPQALQRIHSLIQSGVDEGAELLLDGRQVTVAAGLEKGNFIGPTILTGVKPHMKCYQEEIFGPVLVCLEVDTLDEAIALVNQNRYGNGTAIFTRSGATARKFQHEVDVGQIGINVPIPVPLPMFSFTGSRGSFLGDINFYGRNGINFYTGIKTVTSLWRAEDAGETRASVNMPTMH</sequence>
<dbReference type="InterPro" id="IPR016160">
    <property type="entry name" value="Ald_DH_CS_CYS"/>
</dbReference>
<dbReference type="InterPro" id="IPR016162">
    <property type="entry name" value="Ald_DH_N"/>
</dbReference>
<protein>
    <recommendedName>
        <fullName evidence="2">methylmalonate-semialdehyde dehydrogenase (CoA acylating)</fullName>
        <ecNumber evidence="2">1.2.1.27</ecNumber>
    </recommendedName>
</protein>
<dbReference type="InterPro" id="IPR016163">
    <property type="entry name" value="Ald_DH_C"/>
</dbReference>
<dbReference type="EMBL" id="ML002676">
    <property type="protein sequence ID" value="RKP36312.1"/>
    <property type="molecule type" value="Genomic_DNA"/>
</dbReference>
<gene>
    <name evidence="6" type="ORF">BJ085DRAFT_34247</name>
</gene>
<dbReference type="EC" id="1.2.1.27" evidence="2"/>
<organism evidence="6 7">
    <name type="scientific">Dimargaris cristalligena</name>
    <dbReference type="NCBI Taxonomy" id="215637"/>
    <lineage>
        <taxon>Eukaryota</taxon>
        <taxon>Fungi</taxon>
        <taxon>Fungi incertae sedis</taxon>
        <taxon>Zoopagomycota</taxon>
        <taxon>Kickxellomycotina</taxon>
        <taxon>Dimargaritomycetes</taxon>
        <taxon>Dimargaritales</taxon>
        <taxon>Dimargaritaceae</taxon>
        <taxon>Dimargaris</taxon>
    </lineage>
</organism>
<dbReference type="PROSITE" id="PS00070">
    <property type="entry name" value="ALDEHYDE_DEHYDR_CYS"/>
    <property type="match status" value="1"/>
</dbReference>
<dbReference type="PANTHER" id="PTHR43866">
    <property type="entry name" value="MALONATE-SEMIALDEHYDE DEHYDROGENASE"/>
    <property type="match status" value="1"/>
</dbReference>
<evidence type="ECO:0000256" key="2">
    <source>
        <dbReference type="ARBA" id="ARBA00013048"/>
    </source>
</evidence>
<keyword evidence="7" id="KW-1185">Reference proteome</keyword>
<dbReference type="CDD" id="cd07085">
    <property type="entry name" value="ALDH_F6_MMSDH"/>
    <property type="match status" value="1"/>
</dbReference>
<evidence type="ECO:0000313" key="7">
    <source>
        <dbReference type="Proteomes" id="UP000268162"/>
    </source>
</evidence>
<dbReference type="FunFam" id="3.40.309.10:FF:000002">
    <property type="entry name" value="Methylmalonate-semialdehyde dehydrogenase (Acylating)"/>
    <property type="match status" value="1"/>
</dbReference>
<evidence type="ECO:0000256" key="3">
    <source>
        <dbReference type="ARBA" id="ARBA00023002"/>
    </source>
</evidence>
<dbReference type="STRING" id="215637.A0A4P9ZU52"/>
<dbReference type="SUPFAM" id="SSF53720">
    <property type="entry name" value="ALDH-like"/>
    <property type="match status" value="1"/>
</dbReference>
<dbReference type="FunFam" id="3.40.605.10:FF:000003">
    <property type="entry name" value="Methylmalonate-semialdehyde dehydrogenase [acylating]"/>
    <property type="match status" value="1"/>
</dbReference>